<gene>
    <name evidence="1" type="ORF">HALLA_11820</name>
    <name evidence="2" type="ORF">HALLA_12120</name>
</gene>
<evidence type="ECO:0000313" key="1">
    <source>
        <dbReference type="EMBL" id="AHG00922.1"/>
    </source>
</evidence>
<dbReference type="KEGG" id="hlr:HALLA_12120"/>
<dbReference type="EMBL" id="CP007055">
    <property type="protein sequence ID" value="AHG00922.1"/>
    <property type="molecule type" value="Genomic_DNA"/>
</dbReference>
<organism evidence="2 3">
    <name type="scientific">Halostagnicola larsenii XH-48</name>
    <dbReference type="NCBI Taxonomy" id="797299"/>
    <lineage>
        <taxon>Archaea</taxon>
        <taxon>Methanobacteriati</taxon>
        <taxon>Methanobacteriota</taxon>
        <taxon>Stenosarchaea group</taxon>
        <taxon>Halobacteria</taxon>
        <taxon>Halobacteriales</taxon>
        <taxon>Natrialbaceae</taxon>
        <taxon>Halostagnicola</taxon>
    </lineage>
</organism>
<evidence type="ECO:0000313" key="3">
    <source>
        <dbReference type="Proteomes" id="UP000019024"/>
    </source>
</evidence>
<dbReference type="EMBL" id="CP007055">
    <property type="protein sequence ID" value="AHG00971.1"/>
    <property type="molecule type" value="Genomic_DNA"/>
</dbReference>
<accession>W0JQG6</accession>
<sequence length="151" mass="16798">MSSSLDPVQTIVDILEGAAAEDWANAGGEPDYIERYEETDFSSKKARDMRDAIYVQRPGSDDYQKLGAGYNTLVEEPMVRAEVWTPEGSDPCLEYAHDVREIIRGYTVDLEDQTQWTDIAPVGEEDLRGSARARGVDHSVMAIQIDLTGAR</sequence>
<dbReference type="KEGG" id="hlr:HALLA_11820"/>
<dbReference type="HOGENOM" id="CLU_1727185_0_0_2"/>
<name>W0JQG6_9EURY</name>
<dbReference type="RefSeq" id="WP_049952652.1">
    <property type="nucleotide sequence ID" value="NZ_CP007055.1"/>
</dbReference>
<dbReference type="AlphaFoldDB" id="W0JQG6"/>
<dbReference type="STRING" id="797299.HALLA_11820"/>
<protein>
    <submittedName>
        <fullName evidence="2">Uncharacterized protein</fullName>
    </submittedName>
</protein>
<dbReference type="GeneID" id="25145190"/>
<evidence type="ECO:0000313" key="2">
    <source>
        <dbReference type="EMBL" id="AHG00971.1"/>
    </source>
</evidence>
<dbReference type="Proteomes" id="UP000019024">
    <property type="component" value="Chromosome"/>
</dbReference>
<reference evidence="2 3" key="1">
    <citation type="submission" date="2014-01" db="EMBL/GenBank/DDBJ databases">
        <authorList>
            <consortium name="DOE Joint Genome Institute"/>
            <person name="Anderson I."/>
            <person name="Huntemann M."/>
            <person name="Han J."/>
            <person name="Chen A."/>
            <person name="Kyrpides N."/>
            <person name="Mavromatis K."/>
            <person name="Markowitz V."/>
            <person name="Palaniappan K."/>
            <person name="Ivanova N."/>
            <person name="Schaumberg A."/>
            <person name="Pati A."/>
            <person name="Liolios K."/>
            <person name="Nordberg H.P."/>
            <person name="Cantor M.N."/>
            <person name="Hua S.X."/>
            <person name="Woyke T."/>
        </authorList>
    </citation>
    <scope>NUCLEOTIDE SEQUENCE [LARGE SCALE GENOMIC DNA]</scope>
    <source>
        <strain evidence="2 3">XH-48</strain>
    </source>
</reference>
<keyword evidence="3" id="KW-1185">Reference proteome</keyword>
<proteinExistence type="predicted"/>